<keyword evidence="2" id="KW-0472">Membrane</keyword>
<feature type="transmembrane region" description="Helical" evidence="2">
    <location>
        <begin position="651"/>
        <end position="678"/>
    </location>
</feature>
<dbReference type="AlphaFoldDB" id="A0A9P8I4J9"/>
<organism evidence="3 4">
    <name type="scientific">Glutinoglossum americanum</name>
    <dbReference type="NCBI Taxonomy" id="1670608"/>
    <lineage>
        <taxon>Eukaryota</taxon>
        <taxon>Fungi</taxon>
        <taxon>Dikarya</taxon>
        <taxon>Ascomycota</taxon>
        <taxon>Pezizomycotina</taxon>
        <taxon>Geoglossomycetes</taxon>
        <taxon>Geoglossales</taxon>
        <taxon>Geoglossaceae</taxon>
        <taxon>Glutinoglossum</taxon>
    </lineage>
</organism>
<name>A0A9P8I4J9_9PEZI</name>
<reference evidence="3" key="1">
    <citation type="submission" date="2021-03" db="EMBL/GenBank/DDBJ databases">
        <title>Comparative genomics and phylogenomic investigation of the class Geoglossomycetes provide insights into ecological specialization and systematics.</title>
        <authorList>
            <person name="Melie T."/>
            <person name="Pirro S."/>
            <person name="Miller A.N."/>
            <person name="Quandt A."/>
        </authorList>
    </citation>
    <scope>NUCLEOTIDE SEQUENCE</scope>
    <source>
        <strain evidence="3">GBOQ0MN5Z8</strain>
    </source>
</reference>
<dbReference type="OrthoDB" id="3522351at2759"/>
<dbReference type="EMBL" id="JAGHQL010000038">
    <property type="protein sequence ID" value="KAH0543158.1"/>
    <property type="molecule type" value="Genomic_DNA"/>
</dbReference>
<feature type="compositionally biased region" description="Low complexity" evidence="1">
    <location>
        <begin position="104"/>
        <end position="123"/>
    </location>
</feature>
<evidence type="ECO:0000313" key="4">
    <source>
        <dbReference type="Proteomes" id="UP000698800"/>
    </source>
</evidence>
<feature type="transmembrane region" description="Helical" evidence="2">
    <location>
        <begin position="319"/>
        <end position="343"/>
    </location>
</feature>
<dbReference type="Proteomes" id="UP000698800">
    <property type="component" value="Unassembled WGS sequence"/>
</dbReference>
<comment type="caution">
    <text evidence="3">The sequence shown here is derived from an EMBL/GenBank/DDBJ whole genome shotgun (WGS) entry which is preliminary data.</text>
</comment>
<feature type="region of interest" description="Disordered" evidence="1">
    <location>
        <begin position="61"/>
        <end position="167"/>
    </location>
</feature>
<dbReference type="InterPro" id="IPR021840">
    <property type="entry name" value="DUF3433"/>
</dbReference>
<feature type="transmembrane region" description="Helical" evidence="2">
    <location>
        <begin position="197"/>
        <end position="217"/>
    </location>
</feature>
<feature type="compositionally biased region" description="Pro residues" evidence="1">
    <location>
        <begin position="133"/>
        <end position="150"/>
    </location>
</feature>
<proteinExistence type="predicted"/>
<evidence type="ECO:0000256" key="1">
    <source>
        <dbReference type="SAM" id="MobiDB-lite"/>
    </source>
</evidence>
<evidence type="ECO:0000256" key="2">
    <source>
        <dbReference type="SAM" id="Phobius"/>
    </source>
</evidence>
<dbReference type="PANTHER" id="PTHR37544">
    <property type="entry name" value="SPRAY-RELATED"/>
    <property type="match status" value="1"/>
</dbReference>
<feature type="transmembrane region" description="Helical" evidence="2">
    <location>
        <begin position="246"/>
        <end position="265"/>
    </location>
</feature>
<gene>
    <name evidence="3" type="ORF">FGG08_002503</name>
</gene>
<accession>A0A9P8I4J9</accession>
<feature type="compositionally biased region" description="Polar residues" evidence="1">
    <location>
        <begin position="85"/>
        <end position="98"/>
    </location>
</feature>
<sequence>MAKTVAPLQPIINKTSLLASIISCQGEIKIQSLTRLFSDLPRHAATPGHCLHKLSYSSSFTKMASNSPNEPRRNGSTRRADAPPSASTPLRPSGNTYPQYRAINPTSSDANSSRSSLASSTPLVAPIRRPTAPTSPPHTEPPPTTPPAAPQRPVASRQTTSQPAVDQPAVADIEMRPVGAPPPQKPWEEWKSWKIRWPWLSFLLFIVVSLIGVVATLDTVSRRNSGFARLSKPPAFLARNPALEKAIWLQGIVYTALPAFIMTVYRTMWESAVTAFADRQPYIDLKKRGGRSLQTTLMVDYKAEPLLYGWFVALRNKHFLLAACMFFSVVLVLLVVPLTSFLFTTVSFASNTILPLSFKTSFNSDILEPYPNSPDLRLLMDSAAAMRLLDARQPPWTDSGYAFAKFDPSIKVGNGSVTLETTAYSAQSGCIYIPESQYHKTILTPGETGIPALSIQITADDRGCQISSFVNLELNSEHPTTFLKVWPTLSCASDVGWSRFSILTGQYTNASAGMTNFSLISCTPSYWITSGKLVTVTDPMLSPFSGVFTPHPSNASQFRPDALWRFFEKGIQDPGCFDPLNRISDTEFGRYVYKIASKENPASPLVPEAVINASHTLFATTFAVFASTALFRLASSPLNGTGIHSAEETRLIVVSLVAYIVLGVLAAVAILNISLFFYARQESMLYEKPVGLLSMAGILHNSDVMDVIDTLAKRPNFNGKPTEALMKEGELVEQLYQFNEEKKRIVNLMLPQT</sequence>
<evidence type="ECO:0000313" key="3">
    <source>
        <dbReference type="EMBL" id="KAH0543158.1"/>
    </source>
</evidence>
<keyword evidence="2" id="KW-0812">Transmembrane</keyword>
<keyword evidence="2" id="KW-1133">Transmembrane helix</keyword>
<dbReference type="PANTHER" id="PTHR37544:SF1">
    <property type="entry name" value="PHOSPHORIBOSYLAMINOIMIDAZOLE-SUCCINOCARBOXAMIDE SYNTHASE"/>
    <property type="match status" value="1"/>
</dbReference>
<protein>
    <submittedName>
        <fullName evidence="3">Uncharacterized protein</fullName>
    </submittedName>
</protein>
<dbReference type="Pfam" id="PF11915">
    <property type="entry name" value="DUF3433"/>
    <property type="match status" value="1"/>
</dbReference>
<feature type="compositionally biased region" description="Basic and acidic residues" evidence="1">
    <location>
        <begin position="70"/>
        <end position="81"/>
    </location>
</feature>
<keyword evidence="4" id="KW-1185">Reference proteome</keyword>